<dbReference type="Gene3D" id="3.40.1580.10">
    <property type="entry name" value="SMI1/KNR4-like"/>
    <property type="match status" value="1"/>
</dbReference>
<sequence length="129" mass="14097">MGHFFSDNVFGIAGGNHSGVTQAIPFEKVPYEKSLIDQTGDFGFIPVAYAEGGNYVCFATRGGDAGKIYFCDHEIPGREAFILLAGSLTEFLDLLEPFSGASVQPTREQTEQGRVWIDPEFLKQIKGSQ</sequence>
<evidence type="ECO:0000313" key="2">
    <source>
        <dbReference type="EMBL" id="MEM5290198.1"/>
    </source>
</evidence>
<feature type="domain" description="Knr4/Smi1-like" evidence="1">
    <location>
        <begin position="39"/>
        <end position="93"/>
    </location>
</feature>
<accession>A0ABU9QLQ2</accession>
<protein>
    <submittedName>
        <fullName evidence="2">SMI1/KNR4 family protein</fullName>
    </submittedName>
</protein>
<evidence type="ECO:0000259" key="1">
    <source>
        <dbReference type="Pfam" id="PF09346"/>
    </source>
</evidence>
<dbReference type="EMBL" id="JAZHGC010000033">
    <property type="protein sequence ID" value="MEM5290198.1"/>
    <property type="molecule type" value="Genomic_DNA"/>
</dbReference>
<evidence type="ECO:0000313" key="3">
    <source>
        <dbReference type="Proteomes" id="UP001494588"/>
    </source>
</evidence>
<dbReference type="InterPro" id="IPR037883">
    <property type="entry name" value="Knr4/Smi1-like_sf"/>
</dbReference>
<dbReference type="Pfam" id="PF09346">
    <property type="entry name" value="SMI1_KNR4"/>
    <property type="match status" value="1"/>
</dbReference>
<keyword evidence="3" id="KW-1185">Reference proteome</keyword>
<name>A0ABU9QLQ2_9BURK</name>
<dbReference type="SUPFAM" id="SSF160631">
    <property type="entry name" value="SMI1/KNR4-like"/>
    <property type="match status" value="1"/>
</dbReference>
<dbReference type="Proteomes" id="UP001494588">
    <property type="component" value="Unassembled WGS sequence"/>
</dbReference>
<comment type="caution">
    <text evidence="2">The sequence shown here is derived from an EMBL/GenBank/DDBJ whole genome shotgun (WGS) entry which is preliminary data.</text>
</comment>
<dbReference type="InterPro" id="IPR018958">
    <property type="entry name" value="Knr4/Smi1-like_dom"/>
</dbReference>
<organism evidence="2 3">
    <name type="scientific">Paraburkholderia sabiae</name>
    <dbReference type="NCBI Taxonomy" id="273251"/>
    <lineage>
        <taxon>Bacteria</taxon>
        <taxon>Pseudomonadati</taxon>
        <taxon>Pseudomonadota</taxon>
        <taxon>Betaproteobacteria</taxon>
        <taxon>Burkholderiales</taxon>
        <taxon>Burkholderiaceae</taxon>
        <taxon>Paraburkholderia</taxon>
    </lineage>
</organism>
<proteinExistence type="predicted"/>
<gene>
    <name evidence="2" type="ORF">V4C55_31185</name>
</gene>
<reference evidence="2 3" key="1">
    <citation type="submission" date="2024-01" db="EMBL/GenBank/DDBJ databases">
        <title>The diversity of rhizobia nodulating Mimosa spp. in eleven states of Brazil covering several biomes is determined by host plant, location, and edaphic factors.</title>
        <authorList>
            <person name="Rouws L."/>
            <person name="Barauna A."/>
            <person name="Beukes C."/>
            <person name="De Faria S.M."/>
            <person name="Gross E."/>
            <person name="Dos Reis Junior F.B."/>
            <person name="Simon M."/>
            <person name="Maluk M."/>
            <person name="Odee D.W."/>
            <person name="Kenicer G."/>
            <person name="Young J.P.W."/>
            <person name="Reis V.M."/>
            <person name="Zilli J."/>
            <person name="James E.K."/>
        </authorList>
    </citation>
    <scope>NUCLEOTIDE SEQUENCE [LARGE SCALE GENOMIC DNA]</scope>
    <source>
        <strain evidence="2 3">JPY77</strain>
    </source>
</reference>
<dbReference type="RefSeq" id="WP_290468259.1">
    <property type="nucleotide sequence ID" value="NZ_CP125296.1"/>
</dbReference>